<evidence type="ECO:0000313" key="2">
    <source>
        <dbReference type="Proteomes" id="UP000218334"/>
    </source>
</evidence>
<dbReference type="EMBL" id="KZ293416">
    <property type="protein sequence ID" value="PBK77596.1"/>
    <property type="molecule type" value="Genomic_DNA"/>
</dbReference>
<proteinExistence type="predicted"/>
<gene>
    <name evidence="1" type="ORF">ARMSODRAFT_1012741</name>
</gene>
<accession>A0A2H3CQN9</accession>
<organism evidence="1 2">
    <name type="scientific">Armillaria solidipes</name>
    <dbReference type="NCBI Taxonomy" id="1076256"/>
    <lineage>
        <taxon>Eukaryota</taxon>
        <taxon>Fungi</taxon>
        <taxon>Dikarya</taxon>
        <taxon>Basidiomycota</taxon>
        <taxon>Agaricomycotina</taxon>
        <taxon>Agaricomycetes</taxon>
        <taxon>Agaricomycetidae</taxon>
        <taxon>Agaricales</taxon>
        <taxon>Marasmiineae</taxon>
        <taxon>Physalacriaceae</taxon>
        <taxon>Armillaria</taxon>
    </lineage>
</organism>
<dbReference type="Proteomes" id="UP000218334">
    <property type="component" value="Unassembled WGS sequence"/>
</dbReference>
<sequence>MARTHSGGAGEIVRSGIETRLRGVADRDSLISCASLCSTHVPTQPPVIVLTRLALHKDGQIRVYSFVVVTVLMSYKGITAEITVFTAEHSKTTSTLKNHSKMFDEMTGKTASKQFKKDEVRRDEASLRSPHIFQLLEYLENTTKHDYVVETTPGKSDDAFSIKFDEVPGVVAFIHTYAQGGPRVRSAREQLMRKYGEPLWNRMHALVRRGLPFPVPEVSRQDVEAIIKAFKVLKRFTHILSVVGQRVICVIVRFPEDATPLLSIPVPTPNLAPTLPTWNAVGPNFNLPEPKHYDNLDCYEYIDLAHQKR</sequence>
<reference evidence="2" key="1">
    <citation type="journal article" date="2017" name="Nat. Ecol. Evol.">
        <title>Genome expansion and lineage-specific genetic innovations in the forest pathogenic fungi Armillaria.</title>
        <authorList>
            <person name="Sipos G."/>
            <person name="Prasanna A.N."/>
            <person name="Walter M.C."/>
            <person name="O'Connor E."/>
            <person name="Balint B."/>
            <person name="Krizsan K."/>
            <person name="Kiss B."/>
            <person name="Hess J."/>
            <person name="Varga T."/>
            <person name="Slot J."/>
            <person name="Riley R."/>
            <person name="Boka B."/>
            <person name="Rigling D."/>
            <person name="Barry K."/>
            <person name="Lee J."/>
            <person name="Mihaltcheva S."/>
            <person name="LaButti K."/>
            <person name="Lipzen A."/>
            <person name="Waldron R."/>
            <person name="Moloney N.M."/>
            <person name="Sperisen C."/>
            <person name="Kredics L."/>
            <person name="Vagvoelgyi C."/>
            <person name="Patrignani A."/>
            <person name="Fitzpatrick D."/>
            <person name="Nagy I."/>
            <person name="Doyle S."/>
            <person name="Anderson J.B."/>
            <person name="Grigoriev I.V."/>
            <person name="Gueldener U."/>
            <person name="Muensterkoetter M."/>
            <person name="Nagy L.G."/>
        </authorList>
    </citation>
    <scope>NUCLEOTIDE SEQUENCE [LARGE SCALE GENOMIC DNA]</scope>
    <source>
        <strain evidence="2">28-4</strain>
    </source>
</reference>
<keyword evidence="2" id="KW-1185">Reference proteome</keyword>
<dbReference type="AlphaFoldDB" id="A0A2H3CQN9"/>
<protein>
    <submittedName>
        <fullName evidence="1">Uncharacterized protein</fullName>
    </submittedName>
</protein>
<evidence type="ECO:0000313" key="1">
    <source>
        <dbReference type="EMBL" id="PBK77596.1"/>
    </source>
</evidence>
<name>A0A2H3CQN9_9AGAR</name>